<dbReference type="Pfam" id="PF00501">
    <property type="entry name" value="AMP-binding"/>
    <property type="match status" value="1"/>
</dbReference>
<dbReference type="InterPro" id="IPR042099">
    <property type="entry name" value="ANL_N_sf"/>
</dbReference>
<proteinExistence type="predicted"/>
<reference evidence="4" key="1">
    <citation type="submission" date="2020-10" db="EMBL/GenBank/DDBJ databases">
        <authorList>
            <person name="Gilroy R."/>
        </authorList>
    </citation>
    <scope>NUCLEOTIDE SEQUENCE</scope>
    <source>
        <strain evidence="4">G3-3990</strain>
    </source>
</reference>
<dbReference type="PANTHER" id="PTHR43272">
    <property type="entry name" value="LONG-CHAIN-FATTY-ACID--COA LIGASE"/>
    <property type="match status" value="1"/>
</dbReference>
<dbReference type="SUPFAM" id="SSF56801">
    <property type="entry name" value="Acetyl-CoA synthetase-like"/>
    <property type="match status" value="1"/>
</dbReference>
<sequence>MADFHFARYMFTQANKYGAKSAIRYRNIDSNIWQKKSWDAFAEEIDIVAHALAQMGLKESDKAGQFSQNMAENLVVDFALYSNRAVVIPIYATSSVDQVSYILNDSQLEFLFVGEQQQYDVACEARKKAPTLKHIIAFDQHIQFSESDKDISIYYSDLLALGASKPKHELVEKRRSEANDNDLGAILYTSGTTGTPKGVMLMHSGFHHAMVNHQQRLTSLSDKDLSIAFLPLTHVFERLWCYLCLYLGIEIAINLRPTDIQATIKEIRPTCMCAVPRFWEKVYIGIKDNLSHYSAFMLGVVTWAIAIGKKYNVDYLRNGKKPHWWLRTKYHIADKFIFSKVKLTLGIENGNIFPTAGAALSDHITLFFRSIGIPICYGYGLTESYATVCCFDYTHYEIGSLGTIMPGLEVKIGEDNEILLKGETVCKGYYNRPDVNAVAFTEDGFFRTGDAGYIKGNTLYLTERIKDLFKTSNGKYIAPQQIETLLTTDKYIEQVAVIGDQRNYVTAIIVPNIPALKEYAQKNSITYQTDEELLDNPKIYEYIEKRIKKLQANMAHFEQIKKFTLIKKGFAIETGELTNTLKLRRAIIQQRYAKAIDAMYEPSTHGFVVK</sequence>
<dbReference type="GO" id="GO:0016020">
    <property type="term" value="C:membrane"/>
    <property type="evidence" value="ECO:0007669"/>
    <property type="project" value="TreeGrafter"/>
</dbReference>
<dbReference type="Proteomes" id="UP000823641">
    <property type="component" value="Unassembled WGS sequence"/>
</dbReference>
<feature type="domain" description="AMP-dependent synthetase/ligase" evidence="3">
    <location>
        <begin position="12"/>
        <end position="430"/>
    </location>
</feature>
<dbReference type="Gene3D" id="3.40.50.12780">
    <property type="entry name" value="N-terminal domain of ligase-like"/>
    <property type="match status" value="1"/>
</dbReference>
<dbReference type="CDD" id="cd05907">
    <property type="entry name" value="VL_LC_FACS_like"/>
    <property type="match status" value="1"/>
</dbReference>
<dbReference type="PROSITE" id="PS00455">
    <property type="entry name" value="AMP_BINDING"/>
    <property type="match status" value="1"/>
</dbReference>
<organism evidence="4 5">
    <name type="scientific">Candidatus Gallipaludibacter merdavium</name>
    <dbReference type="NCBI Taxonomy" id="2840839"/>
    <lineage>
        <taxon>Bacteria</taxon>
        <taxon>Pseudomonadati</taxon>
        <taxon>Bacteroidota</taxon>
        <taxon>Bacteroidia</taxon>
        <taxon>Bacteroidales</taxon>
        <taxon>Candidatus Gallipaludibacter</taxon>
    </lineage>
</organism>
<evidence type="ECO:0000313" key="5">
    <source>
        <dbReference type="Proteomes" id="UP000823641"/>
    </source>
</evidence>
<dbReference type="AlphaFoldDB" id="A0A9D9HV86"/>
<dbReference type="EMBL" id="JADIMG010000106">
    <property type="protein sequence ID" value="MBO8460957.1"/>
    <property type="molecule type" value="Genomic_DNA"/>
</dbReference>
<name>A0A9D9HV86_9BACT</name>
<dbReference type="InterPro" id="IPR000873">
    <property type="entry name" value="AMP-dep_synth/lig_dom"/>
</dbReference>
<evidence type="ECO:0000313" key="4">
    <source>
        <dbReference type="EMBL" id="MBO8460957.1"/>
    </source>
</evidence>
<gene>
    <name evidence="4" type="ORF">IAA73_11620</name>
</gene>
<keyword evidence="1" id="KW-0547">Nucleotide-binding</keyword>
<keyword evidence="4" id="KW-0436">Ligase</keyword>
<dbReference type="GO" id="GO:0004467">
    <property type="term" value="F:long-chain fatty acid-CoA ligase activity"/>
    <property type="evidence" value="ECO:0007669"/>
    <property type="project" value="TreeGrafter"/>
</dbReference>
<comment type="caution">
    <text evidence="4">The sequence shown here is derived from an EMBL/GenBank/DDBJ whole genome shotgun (WGS) entry which is preliminary data.</text>
</comment>
<evidence type="ECO:0000256" key="1">
    <source>
        <dbReference type="ARBA" id="ARBA00022741"/>
    </source>
</evidence>
<reference evidence="4" key="2">
    <citation type="journal article" date="2021" name="PeerJ">
        <title>Extensive microbial diversity within the chicken gut microbiome revealed by metagenomics and culture.</title>
        <authorList>
            <person name="Gilroy R."/>
            <person name="Ravi A."/>
            <person name="Getino M."/>
            <person name="Pursley I."/>
            <person name="Horton D.L."/>
            <person name="Alikhan N.F."/>
            <person name="Baker D."/>
            <person name="Gharbi K."/>
            <person name="Hall N."/>
            <person name="Watson M."/>
            <person name="Adriaenssens E.M."/>
            <person name="Foster-Nyarko E."/>
            <person name="Jarju S."/>
            <person name="Secka A."/>
            <person name="Antonio M."/>
            <person name="Oren A."/>
            <person name="Chaudhuri R.R."/>
            <person name="La Ragione R."/>
            <person name="Hildebrand F."/>
            <person name="Pallen M.J."/>
        </authorList>
    </citation>
    <scope>NUCLEOTIDE SEQUENCE</scope>
    <source>
        <strain evidence="4">G3-3990</strain>
    </source>
</reference>
<dbReference type="Pfam" id="PF23562">
    <property type="entry name" value="AMP-binding_C_3"/>
    <property type="match status" value="1"/>
</dbReference>
<dbReference type="PANTHER" id="PTHR43272:SF33">
    <property type="entry name" value="AMP-BINDING DOMAIN-CONTAINING PROTEIN-RELATED"/>
    <property type="match status" value="1"/>
</dbReference>
<dbReference type="InterPro" id="IPR020845">
    <property type="entry name" value="AMP-binding_CS"/>
</dbReference>
<evidence type="ECO:0000259" key="3">
    <source>
        <dbReference type="Pfam" id="PF00501"/>
    </source>
</evidence>
<dbReference type="GO" id="GO:0005524">
    <property type="term" value="F:ATP binding"/>
    <property type="evidence" value="ECO:0007669"/>
    <property type="project" value="UniProtKB-KW"/>
</dbReference>
<keyword evidence="2" id="KW-0067">ATP-binding</keyword>
<protein>
    <submittedName>
        <fullName evidence="4">Long-chain fatty acid--CoA ligase</fullName>
    </submittedName>
</protein>
<evidence type="ECO:0000256" key="2">
    <source>
        <dbReference type="ARBA" id="ARBA00022840"/>
    </source>
</evidence>
<accession>A0A9D9HV86</accession>